<protein>
    <submittedName>
        <fullName evidence="1">Uncharacterized protein</fullName>
    </submittedName>
</protein>
<name>A0A059WD70_STRNR</name>
<organism evidence="1 2">
    <name type="scientific">Streptomyces noursei</name>
    <name type="common">Streptomyces albulus</name>
    <dbReference type="NCBI Taxonomy" id="1971"/>
    <lineage>
        <taxon>Bacteria</taxon>
        <taxon>Bacillati</taxon>
        <taxon>Actinomycetota</taxon>
        <taxon>Actinomycetes</taxon>
        <taxon>Kitasatosporales</taxon>
        <taxon>Streptomycetaceae</taxon>
        <taxon>Streptomyces</taxon>
    </lineage>
</organism>
<evidence type="ECO:0000313" key="2">
    <source>
        <dbReference type="Proteomes" id="UP000288351"/>
    </source>
</evidence>
<dbReference type="AlphaFoldDB" id="A0A059WD70"/>
<reference evidence="1 2" key="1">
    <citation type="journal article" date="2019" name="Microbiol. Resour. Announc.">
        <title>Draft Genome Sequence of the Most Traditional epsilon-Poly-l-Lysine Producer, Streptomyces albulus NBRC14147.</title>
        <authorList>
            <person name="Yamanaka K."/>
            <person name="Hamano Y."/>
        </authorList>
    </citation>
    <scope>NUCLEOTIDE SEQUENCE [LARGE SCALE GENOMIC DNA]</scope>
    <source>
        <strain evidence="1 2">NBRC 14147</strain>
    </source>
</reference>
<dbReference type="Proteomes" id="UP000288351">
    <property type="component" value="Unassembled WGS sequence"/>
</dbReference>
<dbReference type="EMBL" id="BHXC01000007">
    <property type="protein sequence ID" value="GCB95423.1"/>
    <property type="molecule type" value="Genomic_DNA"/>
</dbReference>
<accession>A0A059WD70</accession>
<evidence type="ECO:0000313" key="1">
    <source>
        <dbReference type="EMBL" id="GCB95423.1"/>
    </source>
</evidence>
<proteinExistence type="predicted"/>
<sequence length="83" mass="9364">MYAALPWSVEEQQGWSRVKETGGGYYESHRPDSRGWTAAEQQQVAELRARILDLSERVVTHDFWSSCENAPAARSALKHATSD</sequence>
<comment type="caution">
    <text evidence="1">The sequence shown here is derived from an EMBL/GenBank/DDBJ whole genome shotgun (WGS) entry which is preliminary data.</text>
</comment>
<gene>
    <name evidence="1" type="ORF">SALB_08227</name>
</gene>